<evidence type="ECO:0000256" key="3">
    <source>
        <dbReference type="ARBA" id="ARBA00022490"/>
    </source>
</evidence>
<proteinExistence type="predicted"/>
<keyword evidence="4 9" id="KW-0762">Sugar transport</keyword>
<dbReference type="Pfam" id="PF03830">
    <property type="entry name" value="PTSIIB_sorb"/>
    <property type="match status" value="1"/>
</dbReference>
<dbReference type="PROSITE" id="PS51101">
    <property type="entry name" value="PTS_EIIB_TYPE_4"/>
    <property type="match status" value="1"/>
</dbReference>
<keyword evidence="3" id="KW-0963">Cytoplasm</keyword>
<accession>A0ABS7SY04</accession>
<evidence type="ECO:0000256" key="7">
    <source>
        <dbReference type="ARBA" id="ARBA00022777"/>
    </source>
</evidence>
<dbReference type="RefSeq" id="WP_223418392.1">
    <property type="nucleotide sequence ID" value="NZ_JAIPME010000002.1"/>
</dbReference>
<feature type="domain" description="PTS EIIB type-4" evidence="8">
    <location>
        <begin position="1"/>
        <end position="159"/>
    </location>
</feature>
<comment type="subcellular location">
    <subcellularLocation>
        <location evidence="1">Cytoplasm</location>
    </subcellularLocation>
</comment>
<evidence type="ECO:0000256" key="5">
    <source>
        <dbReference type="ARBA" id="ARBA00022679"/>
    </source>
</evidence>
<evidence type="ECO:0000313" key="9">
    <source>
        <dbReference type="EMBL" id="MBZ2386413.1"/>
    </source>
</evidence>
<dbReference type="Proteomes" id="UP000734271">
    <property type="component" value="Unassembled WGS sequence"/>
</dbReference>
<name>A0ABS7SY04_9FIRM</name>
<evidence type="ECO:0000256" key="6">
    <source>
        <dbReference type="ARBA" id="ARBA00022683"/>
    </source>
</evidence>
<evidence type="ECO:0000256" key="4">
    <source>
        <dbReference type="ARBA" id="ARBA00022597"/>
    </source>
</evidence>
<evidence type="ECO:0000259" key="8">
    <source>
        <dbReference type="PROSITE" id="PS51101"/>
    </source>
</evidence>
<dbReference type="InterPro" id="IPR004720">
    <property type="entry name" value="PTS_IIB_sorbose-sp"/>
</dbReference>
<keyword evidence="2" id="KW-0813">Transport</keyword>
<dbReference type="InterPro" id="IPR036667">
    <property type="entry name" value="PTS_IIB_sorbose-sp_sf"/>
</dbReference>
<dbReference type="Gene3D" id="3.40.35.10">
    <property type="entry name" value="Phosphotransferase system, sorbose subfamily IIB component"/>
    <property type="match status" value="1"/>
</dbReference>
<organism evidence="9 10">
    <name type="scientific">Anaerococcus murdochii</name>
    <dbReference type="NCBI Taxonomy" id="411577"/>
    <lineage>
        <taxon>Bacteria</taxon>
        <taxon>Bacillati</taxon>
        <taxon>Bacillota</taxon>
        <taxon>Tissierellia</taxon>
        <taxon>Tissierellales</taxon>
        <taxon>Peptoniphilaceae</taxon>
        <taxon>Anaerococcus</taxon>
    </lineage>
</organism>
<comment type="caution">
    <text evidence="9">The sequence shown here is derived from an EMBL/GenBank/DDBJ whole genome shotgun (WGS) entry which is preliminary data.</text>
</comment>
<dbReference type="SUPFAM" id="SSF52728">
    <property type="entry name" value="PTS IIb component"/>
    <property type="match status" value="1"/>
</dbReference>
<keyword evidence="10" id="KW-1185">Reference proteome</keyword>
<keyword evidence="7" id="KW-0418">Kinase</keyword>
<gene>
    <name evidence="9" type="ORF">K8P03_03735</name>
</gene>
<evidence type="ECO:0000256" key="2">
    <source>
        <dbReference type="ARBA" id="ARBA00022448"/>
    </source>
</evidence>
<keyword evidence="6" id="KW-0598">Phosphotransferase system</keyword>
<evidence type="ECO:0000256" key="1">
    <source>
        <dbReference type="ARBA" id="ARBA00004496"/>
    </source>
</evidence>
<protein>
    <submittedName>
        <fullName evidence="9">PTS sugar transporter subunit IIB</fullName>
    </submittedName>
</protein>
<sequence length="159" mass="18013">MIQAIRIDDRLLHGQVAYSWKAKFNYQAIVIADDEVDNDEMRKSIIKMAVPSGVKLAIKNINNAIELLNNPKLKSVNVFVIVSNPKSAFDILNGINEKTTLNIGGMMKKDGTREFSKAVFMSDDDISWLDKIYESGIDIDVRQTPNESNQDYKALRDKF</sequence>
<reference evidence="9 10" key="1">
    <citation type="submission" date="2021-08" db="EMBL/GenBank/DDBJ databases">
        <title>FDA dAtabase for Regulatory Grade micrObial Sequences (FDA-ARGOS): Supporting development and validation of Infectious Disease Dx tests.</title>
        <authorList>
            <person name="Sproer C."/>
            <person name="Gronow S."/>
            <person name="Severitt S."/>
            <person name="Schroder I."/>
            <person name="Tallon L."/>
            <person name="Sadzewicz L."/>
            <person name="Zhao X."/>
            <person name="Boylan J."/>
            <person name="Ott S."/>
            <person name="Bowen H."/>
            <person name="Vavikolanu K."/>
            <person name="Hazen T."/>
            <person name="Aluvathingal J."/>
            <person name="Nadendla S."/>
            <person name="Lowell S."/>
            <person name="Myers T."/>
            <person name="Yan Y."/>
            <person name="Sichtig H."/>
        </authorList>
    </citation>
    <scope>NUCLEOTIDE SEQUENCE [LARGE SCALE GENOMIC DNA]</scope>
    <source>
        <strain evidence="9 10">FDAARGOS_1460</strain>
    </source>
</reference>
<keyword evidence="5" id="KW-0808">Transferase</keyword>
<evidence type="ECO:0000313" key="10">
    <source>
        <dbReference type="Proteomes" id="UP000734271"/>
    </source>
</evidence>
<dbReference type="EMBL" id="JAIPME010000002">
    <property type="protein sequence ID" value="MBZ2386413.1"/>
    <property type="molecule type" value="Genomic_DNA"/>
</dbReference>